<dbReference type="InterPro" id="IPR011990">
    <property type="entry name" value="TPR-like_helical_dom_sf"/>
</dbReference>
<feature type="region of interest" description="Disordered" evidence="2">
    <location>
        <begin position="1"/>
        <end position="55"/>
    </location>
</feature>
<evidence type="ECO:0000256" key="2">
    <source>
        <dbReference type="SAM" id="MobiDB-lite"/>
    </source>
</evidence>
<organism evidence="3 4">
    <name type="scientific">Penicillium brevicompactum</name>
    <dbReference type="NCBI Taxonomy" id="5074"/>
    <lineage>
        <taxon>Eukaryota</taxon>
        <taxon>Fungi</taxon>
        <taxon>Dikarya</taxon>
        <taxon>Ascomycota</taxon>
        <taxon>Pezizomycotina</taxon>
        <taxon>Eurotiomycetes</taxon>
        <taxon>Eurotiomycetidae</taxon>
        <taxon>Eurotiales</taxon>
        <taxon>Aspergillaceae</taxon>
        <taxon>Penicillium</taxon>
    </lineage>
</organism>
<sequence length="745" mass="85124">MSSEIHHINYDPSSPHRPSSEQSQRGVSHEQNTQQGQTQRQHPTSNKTGHSKSDLPLIGWDQITSVASLRKLDRNVVGKAAIRVNLAIQSNGNRLTQQAMFAALNLRLNSLFSRELANRQWQFAYRAIFKAKLLDQDVTNTTLILSVKDNVKTLLDLALEDCHGSFQKAWAALDRRTKASVWQRLAIWMLQNSPEKVLDYLIVTTDSSLDCPDFNMVSDCFLYLEKFYYDGWLRDWSSGKHTYATAVEACMSPKTWPIVNPPHAGFRLFINRAELNGVLEAYRRIKEFNVRMKPETVLCFMKRFTEFRKVEHAIEALEWVSQIKDPDFDMASQGVLRHCCKLLTLDTVEDKAGSRNFRILPQLLKMGVQPDRDMMNVVLANAYDTGDPQLGEDMLQFMQSHNHKLDSYTYVTLLTDAVARGDQARVDDLTREVEMQEALKRNPHVFSKIFHAHFTFTAKHLDPETDPAGVFYSMLEMYNKLHDISPLKDLLIIPTHYTPPSTGLEIKTPPSPVALYLMIATFFRCKNRNYPVNRIYDQFRAMVMKGHPSIAPLVESDHIYNEFLIALRKNPHTLPASVAIVQDMLDSSSLPTQTSDGKKLTPVAPSSRTWTILLSSFVFHRQPDAAEKVKEMMAKHNAKFTQVTWNTIINGFANNQQIQDAALAIRHMEAQGFSIDEYTMKGLRYLRDPERLWNSIEEMDQIYGPDGHRASHATKPGSEVHKGEQERDDLIDSGLQKLELKSKTQ</sequence>
<evidence type="ECO:0000313" key="4">
    <source>
        <dbReference type="Proteomes" id="UP001148299"/>
    </source>
</evidence>
<gene>
    <name evidence="3" type="ORF">N7541_004184</name>
</gene>
<dbReference type="EMBL" id="JAPZBR010000002">
    <property type="protein sequence ID" value="KAJ5363340.1"/>
    <property type="molecule type" value="Genomic_DNA"/>
</dbReference>
<feature type="repeat" description="PPR" evidence="1">
    <location>
        <begin position="641"/>
        <end position="675"/>
    </location>
</feature>
<dbReference type="Proteomes" id="UP001148299">
    <property type="component" value="Unassembled WGS sequence"/>
</dbReference>
<protein>
    <recommendedName>
        <fullName evidence="5">Pentatricopeptide repeat protein</fullName>
    </recommendedName>
</protein>
<feature type="compositionally biased region" description="Polar residues" evidence="2">
    <location>
        <begin position="16"/>
        <end position="30"/>
    </location>
</feature>
<name>A0A9W9V1S1_PENBR</name>
<evidence type="ECO:0000256" key="1">
    <source>
        <dbReference type="PROSITE-ProRule" id="PRU00708"/>
    </source>
</evidence>
<evidence type="ECO:0008006" key="5">
    <source>
        <dbReference type="Google" id="ProtNLM"/>
    </source>
</evidence>
<reference evidence="3" key="1">
    <citation type="submission" date="2022-12" db="EMBL/GenBank/DDBJ databases">
        <authorList>
            <person name="Petersen C."/>
        </authorList>
    </citation>
    <scope>NUCLEOTIDE SEQUENCE</scope>
    <source>
        <strain evidence="3">IBT 35675</strain>
    </source>
</reference>
<feature type="compositionally biased region" description="Low complexity" evidence="2">
    <location>
        <begin position="31"/>
        <end position="44"/>
    </location>
</feature>
<dbReference type="Gene3D" id="1.25.40.10">
    <property type="entry name" value="Tetratricopeptide repeat domain"/>
    <property type="match status" value="2"/>
</dbReference>
<evidence type="ECO:0000313" key="3">
    <source>
        <dbReference type="EMBL" id="KAJ5363340.1"/>
    </source>
</evidence>
<keyword evidence="4" id="KW-1185">Reference proteome</keyword>
<comment type="caution">
    <text evidence="3">The sequence shown here is derived from an EMBL/GenBank/DDBJ whole genome shotgun (WGS) entry which is preliminary data.</text>
</comment>
<dbReference type="PROSITE" id="PS51375">
    <property type="entry name" value="PPR"/>
    <property type="match status" value="1"/>
</dbReference>
<dbReference type="Pfam" id="PF01535">
    <property type="entry name" value="PPR"/>
    <property type="match status" value="2"/>
</dbReference>
<dbReference type="NCBIfam" id="TIGR00756">
    <property type="entry name" value="PPR"/>
    <property type="match status" value="1"/>
</dbReference>
<feature type="compositionally biased region" description="Basic and acidic residues" evidence="2">
    <location>
        <begin position="718"/>
        <end position="730"/>
    </location>
</feature>
<dbReference type="PANTHER" id="PTHR47938:SF44">
    <property type="entry name" value="PENTATRICOPEPTIDE REPEAT PROTEIN (AFU_ORTHOLOGUE AFUA_1G09370)"/>
    <property type="match status" value="1"/>
</dbReference>
<dbReference type="InterPro" id="IPR002885">
    <property type="entry name" value="PPR_rpt"/>
</dbReference>
<accession>A0A9W9V1S1</accession>
<dbReference type="AlphaFoldDB" id="A0A9W9V1S1"/>
<reference evidence="3" key="2">
    <citation type="journal article" date="2023" name="IMA Fungus">
        <title>Comparative genomic study of the Penicillium genus elucidates a diverse pangenome and 15 lateral gene transfer events.</title>
        <authorList>
            <person name="Petersen C."/>
            <person name="Sorensen T."/>
            <person name="Nielsen M.R."/>
            <person name="Sondergaard T.E."/>
            <person name="Sorensen J.L."/>
            <person name="Fitzpatrick D.A."/>
            <person name="Frisvad J.C."/>
            <person name="Nielsen K.L."/>
        </authorList>
    </citation>
    <scope>NUCLEOTIDE SEQUENCE</scope>
    <source>
        <strain evidence="3">IBT 35675</strain>
    </source>
</reference>
<dbReference type="GO" id="GO:0003729">
    <property type="term" value="F:mRNA binding"/>
    <property type="evidence" value="ECO:0007669"/>
    <property type="project" value="TreeGrafter"/>
</dbReference>
<dbReference type="PANTHER" id="PTHR47938">
    <property type="entry name" value="RESPIRATORY COMPLEX I CHAPERONE (CIA84), PUTATIVE (AFU_ORTHOLOGUE AFUA_2G06020)-RELATED"/>
    <property type="match status" value="1"/>
</dbReference>
<proteinExistence type="predicted"/>
<feature type="region of interest" description="Disordered" evidence="2">
    <location>
        <begin position="704"/>
        <end position="745"/>
    </location>
</feature>